<evidence type="ECO:0000313" key="3">
    <source>
        <dbReference type="Proteomes" id="UP000053259"/>
    </source>
</evidence>
<protein>
    <submittedName>
        <fullName evidence="2">Uncharacterized protein</fullName>
    </submittedName>
</protein>
<keyword evidence="3" id="KW-1185">Reference proteome</keyword>
<dbReference type="PANTHER" id="PTHR35394:SF5">
    <property type="entry name" value="DUF3176 DOMAIN-CONTAINING PROTEIN"/>
    <property type="match status" value="1"/>
</dbReference>
<dbReference type="Pfam" id="PF11374">
    <property type="entry name" value="DUF3176"/>
    <property type="match status" value="1"/>
</dbReference>
<proteinExistence type="predicted"/>
<dbReference type="GeneID" id="27312359"/>
<dbReference type="InterPro" id="IPR021514">
    <property type="entry name" value="DUF3176"/>
</dbReference>
<dbReference type="HOGENOM" id="CLU_015092_4_3_1"/>
<feature type="transmembrane region" description="Helical" evidence="1">
    <location>
        <begin position="86"/>
        <end position="110"/>
    </location>
</feature>
<dbReference type="PANTHER" id="PTHR35394">
    <property type="entry name" value="DUF3176 DOMAIN-CONTAINING PROTEIN"/>
    <property type="match status" value="1"/>
</dbReference>
<dbReference type="RefSeq" id="XP_016214510.1">
    <property type="nucleotide sequence ID" value="XM_016357718.1"/>
</dbReference>
<dbReference type="EMBL" id="KN847540">
    <property type="protein sequence ID" value="KIW04641.1"/>
    <property type="molecule type" value="Genomic_DNA"/>
</dbReference>
<dbReference type="InParanoid" id="A0A0D1XPZ7"/>
<sequence length="716" mass="78238">MASILKFEPVPLDDLQSGYVHAPSSSSIEHDPYTPFQYAEDESTKSLRQNVVDDKDPTQHMSTYLPGLGNPRRHTPSWSLNKSQNWTLELACVFISLACMAALLVLFIYFDKKPLSSWHFYFSLNTVASTLGTTAKSSMLLAVGSAIGQGKWQWFYNNPQPLRDFDVFDEATRGPLGSIRLLWTLRARHLAVLGALVTIISVASDPFLQAVVNYEGRLDNVTLSGSETDPSALSRGFVARANRWAGLNDFAYTQSTSLELDGNTYTSYPKREDFGTSSAFYSGTSSYNDAGLNGSTPYFSCPTGNCTSPIYTSVGVCSKCADISESVRTAEVVDGQPEAYLRSEENFATAFMNFTNYTIPNLWIDNCCVANDSGYTSYMTATLSLRPEDTNAFQDMETMLAAITFLRATPVNGSASKYKDTLPAATECALYLCVNAYQSNVTNGFLTETLVETWATRVPASYDASKEQPSGVEITNASAVHSDVWMPPYQQLYINRSDYQLSVPTDGNKKPTFGPDTTFAVSQAAIVTFQDFMSGMFDSTVGAGNTTRRAHELAYGDAAIPFYTTPIMQPFVGQAHQPVNMTDMFARIAASMTSNVRNAAAAAAAAAGPSSRQPTTVLRYVLHFRVAWPYFALPLGTALLGALYALHTVHRASRPAGPPVWKSSMLASLTHGIDARTRDRLRLLPLDTQRELAARTYVRLRDADGAIELRAAPAAG</sequence>
<organism evidence="2 3">
    <name type="scientific">Verruconis gallopava</name>
    <dbReference type="NCBI Taxonomy" id="253628"/>
    <lineage>
        <taxon>Eukaryota</taxon>
        <taxon>Fungi</taxon>
        <taxon>Dikarya</taxon>
        <taxon>Ascomycota</taxon>
        <taxon>Pezizomycotina</taxon>
        <taxon>Dothideomycetes</taxon>
        <taxon>Pleosporomycetidae</taxon>
        <taxon>Venturiales</taxon>
        <taxon>Sympoventuriaceae</taxon>
        <taxon>Verruconis</taxon>
    </lineage>
</organism>
<dbReference type="VEuPathDB" id="FungiDB:PV09_04386"/>
<dbReference type="Proteomes" id="UP000053259">
    <property type="component" value="Unassembled WGS sequence"/>
</dbReference>
<gene>
    <name evidence="2" type="ORF">PV09_04386</name>
</gene>
<dbReference type="OrthoDB" id="5242705at2759"/>
<dbReference type="STRING" id="253628.A0A0D1XPZ7"/>
<feature type="transmembrane region" description="Helical" evidence="1">
    <location>
        <begin position="190"/>
        <end position="208"/>
    </location>
</feature>
<dbReference type="AlphaFoldDB" id="A0A0D1XPZ7"/>
<feature type="transmembrane region" description="Helical" evidence="1">
    <location>
        <begin position="627"/>
        <end position="646"/>
    </location>
</feature>
<evidence type="ECO:0000256" key="1">
    <source>
        <dbReference type="SAM" id="Phobius"/>
    </source>
</evidence>
<keyword evidence="1" id="KW-1133">Transmembrane helix</keyword>
<evidence type="ECO:0000313" key="2">
    <source>
        <dbReference type="EMBL" id="KIW04641.1"/>
    </source>
</evidence>
<accession>A0A0D1XPZ7</accession>
<name>A0A0D1XPZ7_9PEZI</name>
<reference evidence="2 3" key="1">
    <citation type="submission" date="2015-01" db="EMBL/GenBank/DDBJ databases">
        <title>The Genome Sequence of Ochroconis gallopava CBS43764.</title>
        <authorList>
            <consortium name="The Broad Institute Genomics Platform"/>
            <person name="Cuomo C."/>
            <person name="de Hoog S."/>
            <person name="Gorbushina A."/>
            <person name="Stielow B."/>
            <person name="Teixiera M."/>
            <person name="Abouelleil A."/>
            <person name="Chapman S.B."/>
            <person name="Priest M."/>
            <person name="Young S.K."/>
            <person name="Wortman J."/>
            <person name="Nusbaum C."/>
            <person name="Birren B."/>
        </authorList>
    </citation>
    <scope>NUCLEOTIDE SEQUENCE [LARGE SCALE GENOMIC DNA]</scope>
    <source>
        <strain evidence="2 3">CBS 43764</strain>
    </source>
</reference>
<keyword evidence="1" id="KW-0812">Transmembrane</keyword>
<keyword evidence="1" id="KW-0472">Membrane</keyword>